<evidence type="ECO:0000313" key="2">
    <source>
        <dbReference type="EMBL" id="TBU52148.1"/>
    </source>
</evidence>
<dbReference type="Proteomes" id="UP000292082">
    <property type="component" value="Unassembled WGS sequence"/>
</dbReference>
<evidence type="ECO:0000313" key="3">
    <source>
        <dbReference type="Proteomes" id="UP000292082"/>
    </source>
</evidence>
<evidence type="ECO:0000256" key="1">
    <source>
        <dbReference type="SAM" id="MobiDB-lite"/>
    </source>
</evidence>
<accession>A0A4Q9PC56</accession>
<sequence>MARKHWVWNSQKESAGDGRTRTHPLRPYNTTTQRLHSCSLAAHTPTITDRPHPVVVSLSTIASFAMEDLRRKPVRYPEVTTGPIPVVEFEQ</sequence>
<organism evidence="2 3">
    <name type="scientific">Dichomitus squalens</name>
    <dbReference type="NCBI Taxonomy" id="114155"/>
    <lineage>
        <taxon>Eukaryota</taxon>
        <taxon>Fungi</taxon>
        <taxon>Dikarya</taxon>
        <taxon>Basidiomycota</taxon>
        <taxon>Agaricomycotina</taxon>
        <taxon>Agaricomycetes</taxon>
        <taxon>Polyporales</taxon>
        <taxon>Polyporaceae</taxon>
        <taxon>Dichomitus</taxon>
    </lineage>
</organism>
<feature type="region of interest" description="Disordered" evidence="1">
    <location>
        <begin position="1"/>
        <end position="31"/>
    </location>
</feature>
<protein>
    <submittedName>
        <fullName evidence="2">Uncharacterized protein</fullName>
    </submittedName>
</protein>
<gene>
    <name evidence="2" type="ORF">BD310DRAFT_940894</name>
</gene>
<keyword evidence="3" id="KW-1185">Reference proteome</keyword>
<dbReference type="AlphaFoldDB" id="A0A4Q9PC56"/>
<name>A0A4Q9PC56_9APHY</name>
<proteinExistence type="predicted"/>
<reference evidence="2 3" key="1">
    <citation type="submission" date="2019-01" db="EMBL/GenBank/DDBJ databases">
        <title>Draft genome sequences of three monokaryotic isolates of the white-rot basidiomycete fungus Dichomitus squalens.</title>
        <authorList>
            <consortium name="DOE Joint Genome Institute"/>
            <person name="Lopez S.C."/>
            <person name="Andreopoulos B."/>
            <person name="Pangilinan J."/>
            <person name="Lipzen A."/>
            <person name="Riley R."/>
            <person name="Ahrendt S."/>
            <person name="Ng V."/>
            <person name="Barry K."/>
            <person name="Daum C."/>
            <person name="Grigoriev I.V."/>
            <person name="Hilden K.S."/>
            <person name="Makela M.R."/>
            <person name="de Vries R.P."/>
        </authorList>
    </citation>
    <scope>NUCLEOTIDE SEQUENCE [LARGE SCALE GENOMIC DNA]</scope>
    <source>
        <strain evidence="2 3">CBS 464.89</strain>
    </source>
</reference>
<dbReference type="EMBL" id="ML145264">
    <property type="protein sequence ID" value="TBU52148.1"/>
    <property type="molecule type" value="Genomic_DNA"/>
</dbReference>